<name>A0A9D4IX31_DREPO</name>
<keyword evidence="2" id="KW-1185">Reference proteome</keyword>
<proteinExistence type="predicted"/>
<dbReference type="AlphaFoldDB" id="A0A9D4IX31"/>
<evidence type="ECO:0000313" key="1">
    <source>
        <dbReference type="EMBL" id="KAH3790085.1"/>
    </source>
</evidence>
<comment type="caution">
    <text evidence="1">The sequence shown here is derived from an EMBL/GenBank/DDBJ whole genome shotgun (WGS) entry which is preliminary data.</text>
</comment>
<dbReference type="EMBL" id="JAIWYP010000008">
    <property type="protein sequence ID" value="KAH3790085.1"/>
    <property type="molecule type" value="Genomic_DNA"/>
</dbReference>
<evidence type="ECO:0000313" key="2">
    <source>
        <dbReference type="Proteomes" id="UP000828390"/>
    </source>
</evidence>
<protein>
    <submittedName>
        <fullName evidence="1">Uncharacterized protein</fullName>
    </submittedName>
</protein>
<organism evidence="1 2">
    <name type="scientific">Dreissena polymorpha</name>
    <name type="common">Zebra mussel</name>
    <name type="synonym">Mytilus polymorpha</name>
    <dbReference type="NCBI Taxonomy" id="45954"/>
    <lineage>
        <taxon>Eukaryota</taxon>
        <taxon>Metazoa</taxon>
        <taxon>Spiralia</taxon>
        <taxon>Lophotrochozoa</taxon>
        <taxon>Mollusca</taxon>
        <taxon>Bivalvia</taxon>
        <taxon>Autobranchia</taxon>
        <taxon>Heteroconchia</taxon>
        <taxon>Euheterodonta</taxon>
        <taxon>Imparidentia</taxon>
        <taxon>Neoheterodontei</taxon>
        <taxon>Myida</taxon>
        <taxon>Dreissenoidea</taxon>
        <taxon>Dreissenidae</taxon>
        <taxon>Dreissena</taxon>
    </lineage>
</organism>
<gene>
    <name evidence="1" type="ORF">DPMN_168280</name>
</gene>
<reference evidence="1" key="2">
    <citation type="submission" date="2020-11" db="EMBL/GenBank/DDBJ databases">
        <authorList>
            <person name="McCartney M.A."/>
            <person name="Auch B."/>
            <person name="Kono T."/>
            <person name="Mallez S."/>
            <person name="Becker A."/>
            <person name="Gohl D.M."/>
            <person name="Silverstein K.A.T."/>
            <person name="Koren S."/>
            <person name="Bechman K.B."/>
            <person name="Herman A."/>
            <person name="Abrahante J.E."/>
            <person name="Garbe J."/>
        </authorList>
    </citation>
    <scope>NUCLEOTIDE SEQUENCE</scope>
    <source>
        <strain evidence="1">Duluth1</strain>
        <tissue evidence="1">Whole animal</tissue>
    </source>
</reference>
<sequence length="67" mass="7519">MPSCAQSAAPTTGINLLCFSSLGDKFKRGTWRFVLTDIKGLIINKDWCYDEFPSILAASKDFTHMMQ</sequence>
<accession>A0A9D4IX31</accession>
<dbReference type="Proteomes" id="UP000828390">
    <property type="component" value="Unassembled WGS sequence"/>
</dbReference>
<reference evidence="1" key="1">
    <citation type="journal article" date="2019" name="bioRxiv">
        <title>The Genome of the Zebra Mussel, Dreissena polymorpha: A Resource for Invasive Species Research.</title>
        <authorList>
            <person name="McCartney M.A."/>
            <person name="Auch B."/>
            <person name="Kono T."/>
            <person name="Mallez S."/>
            <person name="Zhang Y."/>
            <person name="Obille A."/>
            <person name="Becker A."/>
            <person name="Abrahante J.E."/>
            <person name="Garbe J."/>
            <person name="Badalamenti J.P."/>
            <person name="Herman A."/>
            <person name="Mangelson H."/>
            <person name="Liachko I."/>
            <person name="Sullivan S."/>
            <person name="Sone E.D."/>
            <person name="Koren S."/>
            <person name="Silverstein K.A.T."/>
            <person name="Beckman K.B."/>
            <person name="Gohl D.M."/>
        </authorList>
    </citation>
    <scope>NUCLEOTIDE SEQUENCE</scope>
    <source>
        <strain evidence="1">Duluth1</strain>
        <tissue evidence="1">Whole animal</tissue>
    </source>
</reference>